<comment type="caution">
    <text evidence="1">The sequence shown here is derived from an EMBL/GenBank/DDBJ whole genome shotgun (WGS) entry which is preliminary data.</text>
</comment>
<dbReference type="EMBL" id="JAUSVF010000001">
    <property type="protein sequence ID" value="MDQ0321580.1"/>
    <property type="molecule type" value="Genomic_DNA"/>
</dbReference>
<sequence length="122" mass="14084">MTTEDFTEYERRLAIDHERQWRALMSKIYLCCERRKCRRDHACTGPMHIAPCLAGRVKTQQAIGLSGKACARLPRCLAFMPAPGFAEMEKIMDEFRGCLTEKSRLPRLDRCREQTPQSPPDP</sequence>
<organism evidence="1 2">
    <name type="scientific">Pararhizobium capsulatum DSM 1112</name>
    <dbReference type="NCBI Taxonomy" id="1121113"/>
    <lineage>
        <taxon>Bacteria</taxon>
        <taxon>Pseudomonadati</taxon>
        <taxon>Pseudomonadota</taxon>
        <taxon>Alphaproteobacteria</taxon>
        <taxon>Hyphomicrobiales</taxon>
        <taxon>Rhizobiaceae</taxon>
        <taxon>Rhizobium/Agrobacterium group</taxon>
        <taxon>Pararhizobium</taxon>
    </lineage>
</organism>
<proteinExistence type="predicted"/>
<dbReference type="Proteomes" id="UP001230207">
    <property type="component" value="Unassembled WGS sequence"/>
</dbReference>
<name>A0ABU0BTI7_9HYPH</name>
<evidence type="ECO:0000313" key="2">
    <source>
        <dbReference type="Proteomes" id="UP001230207"/>
    </source>
</evidence>
<keyword evidence="2" id="KW-1185">Reference proteome</keyword>
<dbReference type="RefSeq" id="WP_307232302.1">
    <property type="nucleotide sequence ID" value="NZ_JAUSVF010000001.1"/>
</dbReference>
<protein>
    <submittedName>
        <fullName evidence="1">Uncharacterized protein</fullName>
    </submittedName>
</protein>
<reference evidence="1 2" key="1">
    <citation type="submission" date="2023-07" db="EMBL/GenBank/DDBJ databases">
        <title>Genomic Encyclopedia of Type Strains, Phase IV (KMG-IV): sequencing the most valuable type-strain genomes for metagenomic binning, comparative biology and taxonomic classification.</title>
        <authorList>
            <person name="Goeker M."/>
        </authorList>
    </citation>
    <scope>NUCLEOTIDE SEQUENCE [LARGE SCALE GENOMIC DNA]</scope>
    <source>
        <strain evidence="1 2">DSM 1112</strain>
    </source>
</reference>
<evidence type="ECO:0000313" key="1">
    <source>
        <dbReference type="EMBL" id="MDQ0321580.1"/>
    </source>
</evidence>
<gene>
    <name evidence="1" type="ORF">QO002_003718</name>
</gene>
<accession>A0ABU0BTI7</accession>